<proteinExistence type="predicted"/>
<dbReference type="Proteomes" id="UP001383192">
    <property type="component" value="Unassembled WGS sequence"/>
</dbReference>
<dbReference type="AlphaFoldDB" id="A0AAW0DHX5"/>
<sequence length="142" mass="16657">MLKLYPTSDLRWRIGDIQNAFDHDIGASAYRWMDRIYHDYQHKVSSSSKCPVDEASNILLAYINSMEKLSTEVLNVYGTGDDWRRTRQFIKRVRLLLECCYDMEMKIIDPDEDLEKCYTEGALSFQKPINQAWIEGKVPLPE</sequence>
<dbReference type="EMBL" id="JAYKXP010000031">
    <property type="protein sequence ID" value="KAK7041915.1"/>
    <property type="molecule type" value="Genomic_DNA"/>
</dbReference>
<dbReference type="EMBL" id="JAYKXP010000013">
    <property type="protein sequence ID" value="KAK7051161.1"/>
    <property type="molecule type" value="Genomic_DNA"/>
</dbReference>
<reference evidence="2 3" key="1">
    <citation type="submission" date="2024-01" db="EMBL/GenBank/DDBJ databases">
        <title>A draft genome for a cacao thread blight-causing isolate of Paramarasmius palmivorus.</title>
        <authorList>
            <person name="Baruah I.K."/>
            <person name="Bukari Y."/>
            <person name="Amoako-Attah I."/>
            <person name="Meinhardt L.W."/>
            <person name="Bailey B.A."/>
            <person name="Cohen S.P."/>
        </authorList>
    </citation>
    <scope>NUCLEOTIDE SEQUENCE [LARGE SCALE GENOMIC DNA]</scope>
    <source>
        <strain evidence="2 3">GH-12</strain>
    </source>
</reference>
<gene>
    <name evidence="2" type="ORF">VNI00_004661</name>
    <name evidence="1" type="ORF">VNI00_008896</name>
</gene>
<accession>A0AAW0DHX5</accession>
<evidence type="ECO:0000313" key="3">
    <source>
        <dbReference type="Proteomes" id="UP001383192"/>
    </source>
</evidence>
<organism evidence="2 3">
    <name type="scientific">Paramarasmius palmivorus</name>
    <dbReference type="NCBI Taxonomy" id="297713"/>
    <lineage>
        <taxon>Eukaryota</taxon>
        <taxon>Fungi</taxon>
        <taxon>Dikarya</taxon>
        <taxon>Basidiomycota</taxon>
        <taxon>Agaricomycotina</taxon>
        <taxon>Agaricomycetes</taxon>
        <taxon>Agaricomycetidae</taxon>
        <taxon>Agaricales</taxon>
        <taxon>Marasmiineae</taxon>
        <taxon>Marasmiaceae</taxon>
        <taxon>Paramarasmius</taxon>
    </lineage>
</organism>
<comment type="caution">
    <text evidence="2">The sequence shown here is derived from an EMBL/GenBank/DDBJ whole genome shotgun (WGS) entry which is preliminary data.</text>
</comment>
<evidence type="ECO:0000313" key="1">
    <source>
        <dbReference type="EMBL" id="KAK7041915.1"/>
    </source>
</evidence>
<keyword evidence="3" id="KW-1185">Reference proteome</keyword>
<protein>
    <submittedName>
        <fullName evidence="2">Uncharacterized protein</fullName>
    </submittedName>
</protein>
<name>A0AAW0DHX5_9AGAR</name>
<evidence type="ECO:0000313" key="2">
    <source>
        <dbReference type="EMBL" id="KAK7051161.1"/>
    </source>
</evidence>